<name>A0ABR3EY14_9AGAR</name>
<dbReference type="CDD" id="cd09917">
    <property type="entry name" value="F-box_SF"/>
    <property type="match status" value="1"/>
</dbReference>
<feature type="region of interest" description="Disordered" evidence="1">
    <location>
        <begin position="27"/>
        <end position="71"/>
    </location>
</feature>
<organism evidence="3 4">
    <name type="scientific">Marasmius crinis-equi</name>
    <dbReference type="NCBI Taxonomy" id="585013"/>
    <lineage>
        <taxon>Eukaryota</taxon>
        <taxon>Fungi</taxon>
        <taxon>Dikarya</taxon>
        <taxon>Basidiomycota</taxon>
        <taxon>Agaricomycotina</taxon>
        <taxon>Agaricomycetes</taxon>
        <taxon>Agaricomycetidae</taxon>
        <taxon>Agaricales</taxon>
        <taxon>Marasmiineae</taxon>
        <taxon>Marasmiaceae</taxon>
        <taxon>Marasmius</taxon>
    </lineage>
</organism>
<dbReference type="PROSITE" id="PS50181">
    <property type="entry name" value="FBOX"/>
    <property type="match status" value="1"/>
</dbReference>
<accession>A0ABR3EY14</accession>
<sequence>MSDPRRQSSRLKKLPVKTFKDTLDENEDPTITAISLGKGKNLKRKRDEEPFVEHDEDQDEDTRRKKPKKASRGKLDLLPTLPSDIFEEILSHFHPKSLLALIRVNHAFREELLDPKNTIIWTRVRRSCMAPDPFPGTAEIDWFKLLFAGTRCMSCGTKNVHRIEFVLTKRLCFNCVQSNGVAKGRFKEFYPGEDKRAIDLVIPVDGGRRSSKTLYYDRAEVQRVLQAMKACKDKKELENYFEERRAYLDQLREHVARCYSWMVDDYKNRKTDVKALREARYEAVKSRLEALEYTEIDIKSIKNHRHVFKDTPLTNRVWDRIEQDIVQAVINFRARRLLVAKDQLPFVASRCNLILQCFNAYKLLLAPEKWRDLPSVEAVWLLPSMKQIVALPDNRIVTEHDLVGPSQSLPKQIRDMMNNLKSKIDYDHRLNNYERASLTTYRHAETFSPWLEMGKKSEVVEEAKKIHLFTSKGVCLDPATVQGRCRICRTSCTSSSALLKHITGSCCLRSEYRGLLGRLDFDPVRSPVGRCDLFFSRTAPGLIHATGLNLFTATANEMDDRGAFYRCLRCPSDSTFIGTWRECLVHSFGSAHDDISQGLNNPFFEIIEGGAGGEVEILANDSRRCWSCNHCSANAEDLWSRDMVLEHLEALHGISEAHVPKDFLCAIG</sequence>
<comment type="caution">
    <text evidence="3">The sequence shown here is derived from an EMBL/GenBank/DDBJ whole genome shotgun (WGS) entry which is preliminary data.</text>
</comment>
<evidence type="ECO:0000259" key="2">
    <source>
        <dbReference type="PROSITE" id="PS50181"/>
    </source>
</evidence>
<evidence type="ECO:0000256" key="1">
    <source>
        <dbReference type="SAM" id="MobiDB-lite"/>
    </source>
</evidence>
<dbReference type="InterPro" id="IPR001810">
    <property type="entry name" value="F-box_dom"/>
</dbReference>
<feature type="domain" description="F-box" evidence="2">
    <location>
        <begin position="75"/>
        <end position="124"/>
    </location>
</feature>
<protein>
    <recommendedName>
        <fullName evidence="2">F-box domain-containing protein</fullName>
    </recommendedName>
</protein>
<dbReference type="InterPro" id="IPR036047">
    <property type="entry name" value="F-box-like_dom_sf"/>
</dbReference>
<gene>
    <name evidence="3" type="ORF">V5O48_014188</name>
</gene>
<keyword evidence="4" id="KW-1185">Reference proteome</keyword>
<evidence type="ECO:0000313" key="3">
    <source>
        <dbReference type="EMBL" id="KAL0567807.1"/>
    </source>
</evidence>
<reference evidence="3 4" key="1">
    <citation type="submission" date="2024-02" db="EMBL/GenBank/DDBJ databases">
        <title>A draft genome for the cacao thread blight pathogen Marasmius crinis-equi.</title>
        <authorList>
            <person name="Cohen S.P."/>
            <person name="Baruah I.K."/>
            <person name="Amoako-Attah I."/>
            <person name="Bukari Y."/>
            <person name="Meinhardt L.W."/>
            <person name="Bailey B.A."/>
        </authorList>
    </citation>
    <scope>NUCLEOTIDE SEQUENCE [LARGE SCALE GENOMIC DNA]</scope>
    <source>
        <strain evidence="3 4">GH-76</strain>
    </source>
</reference>
<dbReference type="SUPFAM" id="SSF81383">
    <property type="entry name" value="F-box domain"/>
    <property type="match status" value="1"/>
</dbReference>
<evidence type="ECO:0000313" key="4">
    <source>
        <dbReference type="Proteomes" id="UP001465976"/>
    </source>
</evidence>
<dbReference type="EMBL" id="JBAHYK010001490">
    <property type="protein sequence ID" value="KAL0567807.1"/>
    <property type="molecule type" value="Genomic_DNA"/>
</dbReference>
<dbReference type="Proteomes" id="UP001465976">
    <property type="component" value="Unassembled WGS sequence"/>
</dbReference>
<proteinExistence type="predicted"/>